<dbReference type="PROSITE" id="PS50198">
    <property type="entry name" value="PPIC_PPIASE_2"/>
    <property type="match status" value="1"/>
</dbReference>
<comment type="subcellular location">
    <subcellularLocation>
        <location evidence="1">Cell inner membrane</location>
        <topology evidence="1">Single-pass type II membrane protein</topology>
        <orientation evidence="1">Periplasmic side</orientation>
    </subcellularLocation>
</comment>
<dbReference type="PANTHER" id="PTHR47529">
    <property type="entry name" value="PEPTIDYL-PROLYL CIS-TRANS ISOMERASE D"/>
    <property type="match status" value="1"/>
</dbReference>
<dbReference type="Proteomes" id="UP000239532">
    <property type="component" value="Unassembled WGS sequence"/>
</dbReference>
<evidence type="ECO:0000256" key="1">
    <source>
        <dbReference type="ARBA" id="ARBA00004382"/>
    </source>
</evidence>
<feature type="domain" description="PpiC" evidence="13">
    <location>
        <begin position="342"/>
        <end position="452"/>
    </location>
</feature>
<sequence>MAILGKIRSQGLILIIIIALALFAFIIGDLIRQGSFTSEDQNVIGYVGDTELDRQQFTRQVEATMNQRSGMSTIQAVNGVWDQQVRDAVLKQQVEDAGIQVTDEEVSNYMKAAYARFPQFQDENGQFSDALFAQYVNQAATQNPGGWAQDLASAENQVRQQKLFTLLKSGVIGTRTDGEFAYRLENDKRDFQYVNIPYSTISDSAVEITKSDIKDYIKKHEKQFQADAQRDIEYVLFEDKASTEDIAAINKELNALINGKENQYNEQTKKTETVAGLRDTKNVELFINANSDLPYSNRYTMVSSLTPAQRELNNVSVGEIYGPFNDGEYAKISKVEDRKTINDSIKNRHILVPFAGASRAGSDVTRDKAAAKKMADSILATIGQSKDNYDEKYEYYQENEPQILAQDLGWVVYSGNAAQFAPGYTKFLYDNNEGTVGVAESSFGYHIIRIDETAGAGEAIKLATVAKKVNASKATSKSLYTKTQKFQQAAEKGNFEELAKEYEVTATPVRNLKSLDESLPALGRNRDIVKWSFNNEREVGDVERFETPRGYVVARLTRIGEEGLMSVEEASPTVTPILRNKKKAEMIMAKIKSTDLNTIATNQKQQVSTANAVNRKSPVLAGVGQEPKVVGTAFGLKEGQTSGPIAGEKGVFIIKLTGIDNAPDLDNYTSDARTVAQRTANQSTSALVEALKKATDIEDKRAVFY</sequence>
<dbReference type="InterPro" id="IPR027304">
    <property type="entry name" value="Trigger_fact/SurA_dom_sf"/>
</dbReference>
<keyword evidence="15" id="KW-1185">Reference proteome</keyword>
<keyword evidence="6 12" id="KW-0472">Membrane</keyword>
<dbReference type="GO" id="GO:0003755">
    <property type="term" value="F:peptidyl-prolyl cis-trans isomerase activity"/>
    <property type="evidence" value="ECO:0007669"/>
    <property type="project" value="UniProtKB-KW"/>
</dbReference>
<keyword evidence="7" id="KW-0143">Chaperone</keyword>
<dbReference type="RefSeq" id="WP_105983043.1">
    <property type="nucleotide sequence ID" value="NZ_MQUC01000003.1"/>
</dbReference>
<keyword evidence="4 12" id="KW-0812">Transmembrane</keyword>
<evidence type="ECO:0000256" key="5">
    <source>
        <dbReference type="ARBA" id="ARBA00022989"/>
    </source>
</evidence>
<evidence type="ECO:0000313" key="15">
    <source>
        <dbReference type="Proteomes" id="UP000239532"/>
    </source>
</evidence>
<organism evidence="14 15">
    <name type="scientific">Nonlabens agnitus</name>
    <dbReference type="NCBI Taxonomy" id="870484"/>
    <lineage>
        <taxon>Bacteria</taxon>
        <taxon>Pseudomonadati</taxon>
        <taxon>Bacteroidota</taxon>
        <taxon>Flavobacteriia</taxon>
        <taxon>Flavobacteriales</taxon>
        <taxon>Flavobacteriaceae</taxon>
        <taxon>Nonlabens</taxon>
    </lineage>
</organism>
<dbReference type="Pfam" id="PF13623">
    <property type="entry name" value="SurA_N_2"/>
    <property type="match status" value="1"/>
</dbReference>
<evidence type="ECO:0000256" key="10">
    <source>
        <dbReference type="ARBA" id="ARBA00042775"/>
    </source>
</evidence>
<keyword evidence="11" id="KW-0697">Rotamase</keyword>
<dbReference type="OrthoDB" id="9812372at2"/>
<evidence type="ECO:0000259" key="13">
    <source>
        <dbReference type="PROSITE" id="PS50198"/>
    </source>
</evidence>
<dbReference type="Gene3D" id="3.10.50.40">
    <property type="match status" value="2"/>
</dbReference>
<dbReference type="InterPro" id="IPR046357">
    <property type="entry name" value="PPIase_dom_sf"/>
</dbReference>
<evidence type="ECO:0000256" key="8">
    <source>
        <dbReference type="ARBA" id="ARBA00038408"/>
    </source>
</evidence>
<comment type="caution">
    <text evidence="14">The sequence shown here is derived from an EMBL/GenBank/DDBJ whole genome shotgun (WGS) entry which is preliminary data.</text>
</comment>
<gene>
    <name evidence="14" type="ORF">BST86_09420</name>
</gene>
<evidence type="ECO:0000256" key="3">
    <source>
        <dbReference type="ARBA" id="ARBA00022519"/>
    </source>
</evidence>
<reference evidence="14 15" key="1">
    <citation type="submission" date="2016-11" db="EMBL/GenBank/DDBJ databases">
        <title>Trade-off between light-utilization and light-protection in marine flavobacteria.</title>
        <authorList>
            <person name="Kumagai Y."/>
        </authorList>
    </citation>
    <scope>NUCLEOTIDE SEQUENCE [LARGE SCALE GENOMIC DNA]</scope>
    <source>
        <strain evidence="14 15">JCM 17109</strain>
    </source>
</reference>
<evidence type="ECO:0000256" key="2">
    <source>
        <dbReference type="ARBA" id="ARBA00022475"/>
    </source>
</evidence>
<keyword evidence="11 14" id="KW-0413">Isomerase</keyword>
<dbReference type="GO" id="GO:0005886">
    <property type="term" value="C:plasma membrane"/>
    <property type="evidence" value="ECO:0007669"/>
    <property type="project" value="UniProtKB-SubCell"/>
</dbReference>
<feature type="transmembrane region" description="Helical" evidence="12">
    <location>
        <begin position="12"/>
        <end position="31"/>
    </location>
</feature>
<evidence type="ECO:0000256" key="11">
    <source>
        <dbReference type="PROSITE-ProRule" id="PRU00278"/>
    </source>
</evidence>
<name>A0A2S9WV10_9FLAO</name>
<keyword evidence="3" id="KW-0997">Cell inner membrane</keyword>
<dbReference type="PANTHER" id="PTHR47529:SF1">
    <property type="entry name" value="PERIPLASMIC CHAPERONE PPID"/>
    <property type="match status" value="1"/>
</dbReference>
<dbReference type="Pfam" id="PF13616">
    <property type="entry name" value="Rotamase_3"/>
    <property type="match status" value="1"/>
</dbReference>
<proteinExistence type="inferred from homology"/>
<evidence type="ECO:0000313" key="14">
    <source>
        <dbReference type="EMBL" id="PRP67299.1"/>
    </source>
</evidence>
<evidence type="ECO:0000256" key="12">
    <source>
        <dbReference type="SAM" id="Phobius"/>
    </source>
</evidence>
<protein>
    <recommendedName>
        <fullName evidence="9">Periplasmic chaperone PpiD</fullName>
    </recommendedName>
    <alternativeName>
        <fullName evidence="10">Periplasmic folding chaperone</fullName>
    </alternativeName>
</protein>
<comment type="similarity">
    <text evidence="8">Belongs to the PpiD chaperone family.</text>
</comment>
<dbReference type="AlphaFoldDB" id="A0A2S9WV10"/>
<dbReference type="InterPro" id="IPR000297">
    <property type="entry name" value="PPIase_PpiC"/>
</dbReference>
<keyword evidence="2" id="KW-1003">Cell membrane</keyword>
<dbReference type="EMBL" id="MQUC01000003">
    <property type="protein sequence ID" value="PRP67299.1"/>
    <property type="molecule type" value="Genomic_DNA"/>
</dbReference>
<evidence type="ECO:0000256" key="6">
    <source>
        <dbReference type="ARBA" id="ARBA00023136"/>
    </source>
</evidence>
<evidence type="ECO:0000256" key="4">
    <source>
        <dbReference type="ARBA" id="ARBA00022692"/>
    </source>
</evidence>
<dbReference type="SUPFAM" id="SSF109998">
    <property type="entry name" value="Triger factor/SurA peptide-binding domain-like"/>
    <property type="match status" value="1"/>
</dbReference>
<accession>A0A2S9WV10</accession>
<evidence type="ECO:0000256" key="7">
    <source>
        <dbReference type="ARBA" id="ARBA00023186"/>
    </source>
</evidence>
<evidence type="ECO:0000256" key="9">
    <source>
        <dbReference type="ARBA" id="ARBA00040743"/>
    </source>
</evidence>
<dbReference type="SUPFAM" id="SSF54534">
    <property type="entry name" value="FKBP-like"/>
    <property type="match status" value="1"/>
</dbReference>
<dbReference type="InterPro" id="IPR052029">
    <property type="entry name" value="PpiD_chaperone"/>
</dbReference>
<keyword evidence="5 12" id="KW-1133">Transmembrane helix</keyword>